<name>A0A1I3D4A3_9FIRM</name>
<sequence>MVKDIRWIQRFQNYKKALSQLQQGVDLLMERELSNLEKQGII</sequence>
<evidence type="ECO:0000313" key="1">
    <source>
        <dbReference type="EMBL" id="SFH81552.1"/>
    </source>
</evidence>
<dbReference type="EMBL" id="FOQA01000003">
    <property type="protein sequence ID" value="SFH81552.1"/>
    <property type="molecule type" value="Genomic_DNA"/>
</dbReference>
<organism evidence="1 2">
    <name type="scientific">Tindallia magadiensis</name>
    <dbReference type="NCBI Taxonomy" id="69895"/>
    <lineage>
        <taxon>Bacteria</taxon>
        <taxon>Bacillati</taxon>
        <taxon>Bacillota</taxon>
        <taxon>Clostridia</taxon>
        <taxon>Peptostreptococcales</taxon>
        <taxon>Tindalliaceae</taxon>
        <taxon>Tindallia</taxon>
    </lineage>
</organism>
<accession>A0A1I3D4A3</accession>
<dbReference type="SUPFAM" id="SSF81593">
    <property type="entry name" value="Nucleotidyltransferase substrate binding subunit/domain"/>
    <property type="match status" value="1"/>
</dbReference>
<evidence type="ECO:0000313" key="2">
    <source>
        <dbReference type="Proteomes" id="UP000199287"/>
    </source>
</evidence>
<proteinExistence type="predicted"/>
<gene>
    <name evidence="1" type="ORF">SAMN05192551_103144</name>
</gene>
<dbReference type="STRING" id="69895.SAMN05192551_103144"/>
<dbReference type="Proteomes" id="UP000199287">
    <property type="component" value="Unassembled WGS sequence"/>
</dbReference>
<keyword evidence="2" id="KW-1185">Reference proteome</keyword>
<reference evidence="2" key="1">
    <citation type="submission" date="2016-10" db="EMBL/GenBank/DDBJ databases">
        <authorList>
            <person name="Varghese N."/>
            <person name="Submissions S."/>
        </authorList>
    </citation>
    <scope>NUCLEOTIDE SEQUENCE [LARGE SCALE GENOMIC DNA]</scope>
    <source>
        <strain evidence="2">Z-7934</strain>
    </source>
</reference>
<dbReference type="AlphaFoldDB" id="A0A1I3D4A3"/>
<dbReference type="RefSeq" id="WP_242939344.1">
    <property type="nucleotide sequence ID" value="NZ_FOQA01000003.1"/>
</dbReference>
<protein>
    <submittedName>
        <fullName evidence="1">Uncharacterized protein</fullName>
    </submittedName>
</protein>